<organism evidence="2 3">
    <name type="scientific">Adhaeribacter terrigena</name>
    <dbReference type="NCBI Taxonomy" id="2793070"/>
    <lineage>
        <taxon>Bacteria</taxon>
        <taxon>Pseudomonadati</taxon>
        <taxon>Bacteroidota</taxon>
        <taxon>Cytophagia</taxon>
        <taxon>Cytophagales</taxon>
        <taxon>Hymenobacteraceae</taxon>
        <taxon>Adhaeribacter</taxon>
    </lineage>
</organism>
<evidence type="ECO:0000313" key="3">
    <source>
        <dbReference type="Proteomes" id="UP000644147"/>
    </source>
</evidence>
<keyword evidence="3" id="KW-1185">Reference proteome</keyword>
<sequence>MKIVWTDSAIVQLEAIFDFYKTTASLDVARKISKDLVSKTKLLPSQPTMGQHEVLLKSKKNEY</sequence>
<dbReference type="EMBL" id="JAEHFX010000001">
    <property type="protein sequence ID" value="MBK0401660.1"/>
    <property type="molecule type" value="Genomic_DNA"/>
</dbReference>
<evidence type="ECO:0000256" key="1">
    <source>
        <dbReference type="ARBA" id="ARBA00022649"/>
    </source>
</evidence>
<dbReference type="Gene3D" id="3.30.2310.20">
    <property type="entry name" value="RelE-like"/>
    <property type="match status" value="1"/>
</dbReference>
<evidence type="ECO:0000313" key="2">
    <source>
        <dbReference type="EMBL" id="MBK0401660.1"/>
    </source>
</evidence>
<keyword evidence="1" id="KW-1277">Toxin-antitoxin system</keyword>
<dbReference type="RefSeq" id="WP_200504281.1">
    <property type="nucleotide sequence ID" value="NZ_JAEHFX010000001.1"/>
</dbReference>
<proteinExistence type="predicted"/>
<gene>
    <name evidence="2" type="ORF">I5M27_01605</name>
</gene>
<dbReference type="Proteomes" id="UP000644147">
    <property type="component" value="Unassembled WGS sequence"/>
</dbReference>
<reference evidence="2 3" key="1">
    <citation type="submission" date="2020-12" db="EMBL/GenBank/DDBJ databases">
        <title>Bacterial novel species Adhaeribacter sp. BT258 isolated from soil.</title>
        <authorList>
            <person name="Jung H.-Y."/>
        </authorList>
    </citation>
    <scope>NUCLEOTIDE SEQUENCE [LARGE SCALE GENOMIC DNA]</scope>
    <source>
        <strain evidence="2 3">BT258</strain>
    </source>
</reference>
<protein>
    <submittedName>
        <fullName evidence="2">Type II toxin-antitoxin system RelE/ParE family toxin</fullName>
    </submittedName>
</protein>
<dbReference type="InterPro" id="IPR007712">
    <property type="entry name" value="RelE/ParE_toxin"/>
</dbReference>
<accession>A0ABS1BZG9</accession>
<name>A0ABS1BZG9_9BACT</name>
<dbReference type="InterPro" id="IPR035093">
    <property type="entry name" value="RelE/ParE_toxin_dom_sf"/>
</dbReference>
<dbReference type="Pfam" id="PF05016">
    <property type="entry name" value="ParE_toxin"/>
    <property type="match status" value="1"/>
</dbReference>
<comment type="caution">
    <text evidence="2">The sequence shown here is derived from an EMBL/GenBank/DDBJ whole genome shotgun (WGS) entry which is preliminary data.</text>
</comment>